<reference evidence="13 14" key="1">
    <citation type="submission" date="2023-08" db="EMBL/GenBank/DDBJ databases">
        <title>A Necator americanus chromosomal reference genome.</title>
        <authorList>
            <person name="Ilik V."/>
            <person name="Petrzelkova K.J."/>
            <person name="Pardy F."/>
            <person name="Fuh T."/>
            <person name="Niatou-Singa F.S."/>
            <person name="Gouil Q."/>
            <person name="Baker L."/>
            <person name="Ritchie M.E."/>
            <person name="Jex A.R."/>
            <person name="Gazzola D."/>
            <person name="Li H."/>
            <person name="Toshio Fujiwara R."/>
            <person name="Zhan B."/>
            <person name="Aroian R.V."/>
            <person name="Pafco B."/>
            <person name="Schwarz E.M."/>
        </authorList>
    </citation>
    <scope>NUCLEOTIDE SEQUENCE [LARGE SCALE GENOMIC DNA]</scope>
    <source>
        <strain evidence="13 14">Aroian</strain>
        <tissue evidence="13">Whole animal</tissue>
    </source>
</reference>
<feature type="binding site" evidence="8">
    <location>
        <begin position="181"/>
        <end position="188"/>
    </location>
    <ligand>
        <name>ATP</name>
        <dbReference type="ChEBI" id="CHEBI:30616"/>
    </ligand>
</feature>
<evidence type="ECO:0000313" key="13">
    <source>
        <dbReference type="EMBL" id="KAK6734342.1"/>
    </source>
</evidence>
<dbReference type="Gene3D" id="1.20.120.720">
    <property type="entry name" value="Myosin VI head, motor domain, U50 subdomain"/>
    <property type="match status" value="1"/>
</dbReference>
<dbReference type="Pfam" id="PF02736">
    <property type="entry name" value="Myosin_N"/>
    <property type="match status" value="1"/>
</dbReference>
<protein>
    <recommendedName>
        <fullName evidence="15">Myosin head</fullName>
    </recommendedName>
</protein>
<dbReference type="SUPFAM" id="SSF52540">
    <property type="entry name" value="P-loop containing nucleoside triphosphate hydrolases"/>
    <property type="match status" value="1"/>
</dbReference>
<comment type="caution">
    <text evidence="13">The sequence shown here is derived from an EMBL/GenBank/DDBJ whole genome shotgun (WGS) entry which is preliminary data.</text>
</comment>
<evidence type="ECO:0000256" key="6">
    <source>
        <dbReference type="ARBA" id="ARBA00023175"/>
    </source>
</evidence>
<feature type="compositionally biased region" description="Polar residues" evidence="10">
    <location>
        <begin position="1991"/>
        <end position="2002"/>
    </location>
</feature>
<dbReference type="InterPro" id="IPR001609">
    <property type="entry name" value="Myosin_head_motor_dom-like"/>
</dbReference>
<evidence type="ECO:0000256" key="1">
    <source>
        <dbReference type="ARBA" id="ARBA00008314"/>
    </source>
</evidence>
<dbReference type="SUPFAM" id="SSF90257">
    <property type="entry name" value="Myosin rod fragments"/>
    <property type="match status" value="3"/>
</dbReference>
<organism evidence="13 14">
    <name type="scientific">Necator americanus</name>
    <name type="common">Human hookworm</name>
    <dbReference type="NCBI Taxonomy" id="51031"/>
    <lineage>
        <taxon>Eukaryota</taxon>
        <taxon>Metazoa</taxon>
        <taxon>Ecdysozoa</taxon>
        <taxon>Nematoda</taxon>
        <taxon>Chromadorea</taxon>
        <taxon>Rhabditida</taxon>
        <taxon>Rhabditina</taxon>
        <taxon>Rhabditomorpha</taxon>
        <taxon>Strongyloidea</taxon>
        <taxon>Ancylostomatidae</taxon>
        <taxon>Bunostominae</taxon>
        <taxon>Necator</taxon>
    </lineage>
</organism>
<dbReference type="PANTHER" id="PTHR13140">
    <property type="entry name" value="MYOSIN"/>
    <property type="match status" value="1"/>
</dbReference>
<dbReference type="Gene3D" id="1.10.10.820">
    <property type="match status" value="1"/>
</dbReference>
<feature type="domain" description="Myosin N-terminal SH3-like" evidence="12">
    <location>
        <begin position="32"/>
        <end position="84"/>
    </location>
</feature>
<evidence type="ECO:0008006" key="15">
    <source>
        <dbReference type="Google" id="ProtNLM"/>
    </source>
</evidence>
<dbReference type="Gene3D" id="3.40.850.10">
    <property type="entry name" value="Kinesin motor domain"/>
    <property type="match status" value="1"/>
</dbReference>
<evidence type="ECO:0000256" key="9">
    <source>
        <dbReference type="SAM" id="Coils"/>
    </source>
</evidence>
<dbReference type="PRINTS" id="PR00193">
    <property type="entry name" value="MYOSINHEAVY"/>
</dbReference>
<keyword evidence="14" id="KW-1185">Reference proteome</keyword>
<accession>A0ABR1C743</accession>
<proteinExistence type="inferred from homology"/>
<keyword evidence="3 8" id="KW-0067">ATP-binding</keyword>
<dbReference type="InterPro" id="IPR004009">
    <property type="entry name" value="SH3_Myosin"/>
</dbReference>
<dbReference type="InterPro" id="IPR036961">
    <property type="entry name" value="Kinesin_motor_dom_sf"/>
</dbReference>
<comment type="similarity">
    <text evidence="1 8">Belongs to the TRAFAC class myosin-kinesin ATPase superfamily. Myosin family.</text>
</comment>
<dbReference type="Gene3D" id="1.20.5.340">
    <property type="match status" value="1"/>
</dbReference>
<dbReference type="PROSITE" id="PS51844">
    <property type="entry name" value="SH3_LIKE"/>
    <property type="match status" value="1"/>
</dbReference>
<dbReference type="InterPro" id="IPR027417">
    <property type="entry name" value="P-loop_NTPase"/>
</dbReference>
<keyword evidence="2 8" id="KW-0547">Nucleotide-binding</keyword>
<dbReference type="PANTHER" id="PTHR13140:SF857">
    <property type="entry name" value="MYOSIN-11"/>
    <property type="match status" value="1"/>
</dbReference>
<dbReference type="Gene3D" id="1.20.5.4820">
    <property type="match status" value="1"/>
</dbReference>
<dbReference type="InterPro" id="IPR008989">
    <property type="entry name" value="Myosin_S1_N"/>
</dbReference>
<dbReference type="PROSITE" id="PS50096">
    <property type="entry name" value="IQ"/>
    <property type="match status" value="1"/>
</dbReference>
<dbReference type="Gene3D" id="1.20.58.530">
    <property type="match status" value="1"/>
</dbReference>
<evidence type="ECO:0000256" key="5">
    <source>
        <dbReference type="ARBA" id="ARBA00023123"/>
    </source>
</evidence>
<evidence type="ECO:0000256" key="10">
    <source>
        <dbReference type="SAM" id="MobiDB-lite"/>
    </source>
</evidence>
<dbReference type="CDD" id="cd01377">
    <property type="entry name" value="MYSc_class_II"/>
    <property type="match status" value="1"/>
</dbReference>
<feature type="coiled-coil region" evidence="9">
    <location>
        <begin position="1112"/>
        <end position="1938"/>
    </location>
</feature>
<keyword evidence="6 8" id="KW-0505">Motor protein</keyword>
<dbReference type="Pfam" id="PF00063">
    <property type="entry name" value="Myosin_head"/>
    <property type="match status" value="1"/>
</dbReference>
<dbReference type="EMBL" id="JAVFWL010000002">
    <property type="protein sequence ID" value="KAK6734342.1"/>
    <property type="molecule type" value="Genomic_DNA"/>
</dbReference>
<keyword evidence="5 8" id="KW-0518">Myosin</keyword>
<evidence type="ECO:0000256" key="7">
    <source>
        <dbReference type="ARBA" id="ARBA00023203"/>
    </source>
</evidence>
<dbReference type="PROSITE" id="PS51456">
    <property type="entry name" value="MYOSIN_MOTOR"/>
    <property type="match status" value="1"/>
</dbReference>
<dbReference type="Gene3D" id="2.30.30.360">
    <property type="entry name" value="Myosin S1 fragment, N-terminal"/>
    <property type="match status" value="1"/>
</dbReference>
<evidence type="ECO:0000259" key="12">
    <source>
        <dbReference type="PROSITE" id="PS51844"/>
    </source>
</evidence>
<evidence type="ECO:0000256" key="3">
    <source>
        <dbReference type="ARBA" id="ARBA00022840"/>
    </source>
</evidence>
<evidence type="ECO:0000256" key="4">
    <source>
        <dbReference type="ARBA" id="ARBA00023054"/>
    </source>
</evidence>
<evidence type="ECO:0000256" key="2">
    <source>
        <dbReference type="ARBA" id="ARBA00022741"/>
    </source>
</evidence>
<evidence type="ECO:0000313" key="14">
    <source>
        <dbReference type="Proteomes" id="UP001303046"/>
    </source>
</evidence>
<dbReference type="SMART" id="SM00242">
    <property type="entry name" value="MYSc"/>
    <property type="match status" value="1"/>
</dbReference>
<dbReference type="Proteomes" id="UP001303046">
    <property type="component" value="Unassembled WGS sequence"/>
</dbReference>
<feature type="region of interest" description="Disordered" evidence="10">
    <location>
        <begin position="1952"/>
        <end position="2012"/>
    </location>
</feature>
<name>A0ABR1C743_NECAM</name>
<keyword evidence="7 8" id="KW-0009">Actin-binding</keyword>
<feature type="domain" description="Myosin motor" evidence="11">
    <location>
        <begin position="88"/>
        <end position="793"/>
    </location>
</feature>
<evidence type="ECO:0000259" key="11">
    <source>
        <dbReference type="PROSITE" id="PS51456"/>
    </source>
</evidence>
<keyword evidence="4 9" id="KW-0175">Coiled coil</keyword>
<feature type="coiled-coil region" evidence="9">
    <location>
        <begin position="888"/>
        <end position="1072"/>
    </location>
</feature>
<feature type="region of interest" description="Actin-binding" evidence="8">
    <location>
        <begin position="670"/>
        <end position="692"/>
    </location>
</feature>
<dbReference type="Pfam" id="PF01576">
    <property type="entry name" value="Myosin_tail_1"/>
    <property type="match status" value="1"/>
</dbReference>
<dbReference type="InterPro" id="IPR002928">
    <property type="entry name" value="Myosin_tail"/>
</dbReference>
<sequence length="2012" mass="231831">MTSDLERNGDELDILKVTKEGLSSRIKAAQANGRTLVWVPHEKDGFVLAFIINEPDSEGCVEVELLDSHERHRVSRDDYQKVNPPRFDKCEDMSSMSCLNEASVLHNLKQRYYSNLIYTYSGLFCVVVNPYKRLPIYTESIAEQYKGRKRKEMPPHIFAVTDEAYRNMLQDREDQSILCTGESGAGKTENTKKVIQYLAYIAGTRLHKHFGNHGSDSPSPRFVGRLEEQLLQANPILEAFGNSKTIKNDNSSRFGKFIRIHFDASGCISGANIEFYLLEKSRILRQSTMERCFHIFYQLLHGASPALHDELLLEANVDKYHFFSNGDITIPGVDDANEYEETMRAMNIVGFQDSEIQAILRIVSAVMLFGNLQFSQESKNSDQAVLLNDGVALKICNLLGLNLGEIMKAFLKPKIKVGREYVHRSQNEEQAKFSVEAISKASYERLFRWLVQRLNKSLDRTRQHAISFVGILDIAGFEIFEMNSFEQLCINYTNEKLQQLFNNTMFEKEQQEYLNEGLEWDMIDFGLNLKPTIDLIEKPMGVLSTLDDICLFPQGNDSGFVGRLTAQHQNHPKYIVPEMRSKSDFAIVHYAGRVDYQAKGWRVKNMDPLNENVVELLQLSKDLLVCEIWKDVSDMCCMGATEVGEAATLFGARVKKGMFRTVSQMHKEQLSRLMTTLNNTAPHFVRCIIPNHEKKHGVLNAHLVLDQLRCNGVLEGIRICRQGFPNRITFQEFRQRYEKVLAPHAIPQGFMDGREAVRRILEAIDVQPSLYRIGQSKVFFRTGVIAGLEEDRDEKLAFLIVQFQALCRGQLARRNFNQRREQAAAIRILQRNGRAWMRLREWQWWRLFTKLFYVKPLLEITNKDMVIAEKEQELKSTSEKLRRSEIFINDMSRTIEKFGEERNRLQEKLDLESMERAEADEARQRIAARKVELEAALDQMEKQLHVEEQRREAAERDRKKFSENVHDLELQLEEEERTRQSLHLEKVEVEKKLRDLETRVVEHEENAARLGKEKRVLEERMKDLSARLIDEEEKAKSLLKLKNKADIALVDLQEELEKERQARSDAEAAKRSADTDLREERDLAAERLRKIEEFAQIISRKDSELTQVRLNYDEEIALKQQLERSLRDLQSQLDETVEDLKQEQSLRAKAEKARRDLSEEVESYKLELEETQDKTASHHAMRTKREEEYTLLQNQLSESIREADERYEALRTKYQKQVEDLSEEMDQLKRSKAASEKAKAQLESELVSAQAELSNALSLRSENERRRKMAENQLTDQANRLQQYCEENEQLVAKVAKLSSELEAATKARESDVERNGNLLKKIANLDMMIAEMTEAAEESDRNRSNLTAKLRKTEDELAEVLDAQEDLKQAAEKADKEVTSLKSQLAETRKRFDEELEQHVGDLQRKAARDLAEALSRVEEADAAREKAERAKLKAQQEADDAAREVVETTSLLRECERKQRKFDQQLAEEKASTTKAISERDTAQQQVRDAETRYLNAVKETKDLHDQIEVMEKERRMLRLEVDNLASTKDDAGKSVFELEKAKKRLEEELAEAKDQIIELEDALQIADDAKTRGEVMLQAAKQDLERQLLQRGEEEEDQRRSLNKRLRELEEEIGMEQRLRSQAVQAKKKLDAQLQTLQEDVERLAKQNEEANRQIRRANLSAKEAETEGAEARAAMDEALCKARDAEKRLRTLEAELSRLSGDLSTIQTARRKAEAERDDLAEEISNIRQGGLIGQDEKKRFEKRIMDLQEMLEEEQTSNELVNEKLKKAQAQVEQLTSELTMERSLCERADADKVTLERALRDVKTQLQDAEASAAARVRTQLATAEAKTQMLEQQLQNEEQEKNRLGRQLRRLESRLMEMNVQFEEEKRQTEQHRESSERANCRYKSERRRACDLEEELNSANSKCRELSRQLLDANEANDTLTREVNALRARVAIAGDRRMISSSRDMRRFGSNNSLTRGDDFAPSLARGSSSVGGSEVGEARPSSRTTPGGSTYGPSEDGDSVKT</sequence>
<gene>
    <name evidence="13" type="primary">Necator_chrII.g5659</name>
    <name evidence="13" type="ORF">RB195_017866</name>
</gene>
<evidence type="ECO:0000256" key="8">
    <source>
        <dbReference type="PROSITE-ProRule" id="PRU00782"/>
    </source>
</evidence>